<gene>
    <name evidence="7" type="ORF">HT102_00765</name>
</gene>
<keyword evidence="2" id="KW-0808">Transferase</keyword>
<dbReference type="GO" id="GO:0032259">
    <property type="term" value="P:methylation"/>
    <property type="evidence" value="ECO:0007669"/>
    <property type="project" value="UniProtKB-KW"/>
</dbReference>
<proteinExistence type="predicted"/>
<dbReference type="GO" id="GO:0008171">
    <property type="term" value="F:O-methyltransferase activity"/>
    <property type="evidence" value="ECO:0007669"/>
    <property type="project" value="InterPro"/>
</dbReference>
<comment type="caution">
    <text evidence="7">The sequence shown here is derived from an EMBL/GenBank/DDBJ whole genome shotgun (WGS) entry which is preliminary data.</text>
</comment>
<accession>A0A927J9X3</accession>
<dbReference type="InterPro" id="IPR036388">
    <property type="entry name" value="WH-like_DNA-bd_sf"/>
</dbReference>
<dbReference type="Gene3D" id="1.10.10.10">
    <property type="entry name" value="Winged helix-like DNA-binding domain superfamily/Winged helix DNA-binding domain"/>
    <property type="match status" value="1"/>
</dbReference>
<dbReference type="Gene3D" id="3.40.50.150">
    <property type="entry name" value="Vaccinia Virus protein VP39"/>
    <property type="match status" value="1"/>
</dbReference>
<dbReference type="InterPro" id="IPR012967">
    <property type="entry name" value="COMT_dimerisation"/>
</dbReference>
<evidence type="ECO:0000259" key="5">
    <source>
        <dbReference type="Pfam" id="PF00891"/>
    </source>
</evidence>
<dbReference type="SUPFAM" id="SSF46785">
    <property type="entry name" value="Winged helix' DNA-binding domain"/>
    <property type="match status" value="1"/>
</dbReference>
<evidence type="ECO:0000256" key="3">
    <source>
        <dbReference type="ARBA" id="ARBA00022691"/>
    </source>
</evidence>
<dbReference type="Proteomes" id="UP000642993">
    <property type="component" value="Unassembled WGS sequence"/>
</dbReference>
<evidence type="ECO:0000313" key="8">
    <source>
        <dbReference type="Proteomes" id="UP000642993"/>
    </source>
</evidence>
<feature type="active site" description="Proton acceptor" evidence="4">
    <location>
        <position position="275"/>
    </location>
</feature>
<dbReference type="PANTHER" id="PTHR43712">
    <property type="entry name" value="PUTATIVE (AFU_ORTHOLOGUE AFUA_4G14580)-RELATED"/>
    <property type="match status" value="1"/>
</dbReference>
<dbReference type="Gene3D" id="1.10.287.1350">
    <property type="match status" value="1"/>
</dbReference>
<keyword evidence="8" id="KW-1185">Reference proteome</keyword>
<feature type="domain" description="O-methyltransferase dimerisation" evidence="6">
    <location>
        <begin position="41"/>
        <end position="115"/>
    </location>
</feature>
<reference evidence="7" key="1">
    <citation type="submission" date="2020-09" db="EMBL/GenBank/DDBJ databases">
        <title>Hoyosella lacisalsi sp. nov., a halotolerant actinobacterium isolated from soil of Lake Gudzhirganskoe.</title>
        <authorList>
            <person name="Yang Q."/>
            <person name="Guo P.Y."/>
            <person name="Liu S.W."/>
            <person name="Li F.N."/>
            <person name="Sun C.H."/>
        </authorList>
    </citation>
    <scope>NUCLEOTIDE SEQUENCE</scope>
    <source>
        <strain evidence="7">G463</strain>
    </source>
</reference>
<feature type="domain" description="O-methyltransferase C-terminal" evidence="5">
    <location>
        <begin position="139"/>
        <end position="346"/>
    </location>
</feature>
<dbReference type="SUPFAM" id="SSF53335">
    <property type="entry name" value="S-adenosyl-L-methionine-dependent methyltransferases"/>
    <property type="match status" value="1"/>
</dbReference>
<evidence type="ECO:0000259" key="6">
    <source>
        <dbReference type="Pfam" id="PF08100"/>
    </source>
</evidence>
<dbReference type="InterPro" id="IPR029063">
    <property type="entry name" value="SAM-dependent_MTases_sf"/>
</dbReference>
<evidence type="ECO:0000256" key="1">
    <source>
        <dbReference type="ARBA" id="ARBA00022603"/>
    </source>
</evidence>
<dbReference type="EMBL" id="JACYWE010000001">
    <property type="protein sequence ID" value="MBD8505020.1"/>
    <property type="molecule type" value="Genomic_DNA"/>
</dbReference>
<organism evidence="7 8">
    <name type="scientific">Lolliginicoccus lacisalsi</name>
    <dbReference type="NCBI Taxonomy" id="2742202"/>
    <lineage>
        <taxon>Bacteria</taxon>
        <taxon>Bacillati</taxon>
        <taxon>Actinomycetota</taxon>
        <taxon>Actinomycetes</taxon>
        <taxon>Mycobacteriales</taxon>
        <taxon>Hoyosellaceae</taxon>
        <taxon>Lolliginicoccus</taxon>
    </lineage>
</organism>
<evidence type="ECO:0000313" key="7">
    <source>
        <dbReference type="EMBL" id="MBD8505020.1"/>
    </source>
</evidence>
<evidence type="ECO:0000256" key="4">
    <source>
        <dbReference type="PIRSR" id="PIRSR005739-1"/>
    </source>
</evidence>
<dbReference type="PANTHER" id="PTHR43712:SF2">
    <property type="entry name" value="O-METHYLTRANSFERASE CICE"/>
    <property type="match status" value="1"/>
</dbReference>
<sequence length="365" mass="39019">MIRLGKPALPPARVIRAVASVRNALSATARRMVPASASVLEVMIGSWVAQATYVATRLGVAEVLIDGARPVAEIAEHVDADPDALHRLLRALATHGIFTETRPGVFGLTPLADTLREDSPDTVRSLVLMFGDPTHWEHWSHLLYSVQTGKPSLEMLRGMTAFEFLGANPDFSAVFNRAMTDVSRISVPHTVAAYDFSRFTTIADIGGGHGALLAGILRAAPTAKGILFDLDSVVAGASELLVEEGVGDRVAINGGSFFEAVPGGADAYVLKSIIHDWDDDAATRILRTVRDAMGNDATLLLVETVLPEGNTPHFGKWLDLEMLVQATGRERTEQQFRDLLGAAGFELSRVVPTVAPTSIIEAAPA</sequence>
<dbReference type="RefSeq" id="WP_192037509.1">
    <property type="nucleotide sequence ID" value="NZ_JACYWE010000001.1"/>
</dbReference>
<dbReference type="PIRSF" id="PIRSF005739">
    <property type="entry name" value="O-mtase"/>
    <property type="match status" value="1"/>
</dbReference>
<dbReference type="InterPro" id="IPR016461">
    <property type="entry name" value="COMT-like"/>
</dbReference>
<evidence type="ECO:0000256" key="2">
    <source>
        <dbReference type="ARBA" id="ARBA00022679"/>
    </source>
</evidence>
<dbReference type="GO" id="GO:0046983">
    <property type="term" value="F:protein dimerization activity"/>
    <property type="evidence" value="ECO:0007669"/>
    <property type="project" value="InterPro"/>
</dbReference>
<dbReference type="InterPro" id="IPR036390">
    <property type="entry name" value="WH_DNA-bd_sf"/>
</dbReference>
<keyword evidence="1 7" id="KW-0489">Methyltransferase</keyword>
<dbReference type="PROSITE" id="PS51683">
    <property type="entry name" value="SAM_OMT_II"/>
    <property type="match status" value="1"/>
</dbReference>
<name>A0A927J9X3_9ACTN</name>
<protein>
    <submittedName>
        <fullName evidence="7">Hydroxyneurosporene methyltransferase</fullName>
    </submittedName>
</protein>
<keyword evidence="3" id="KW-0949">S-adenosyl-L-methionine</keyword>
<dbReference type="Pfam" id="PF00891">
    <property type="entry name" value="Methyltransf_2"/>
    <property type="match status" value="1"/>
</dbReference>
<dbReference type="AlphaFoldDB" id="A0A927J9X3"/>
<dbReference type="Pfam" id="PF08100">
    <property type="entry name" value="Dimerisation"/>
    <property type="match status" value="1"/>
</dbReference>
<dbReference type="InterPro" id="IPR001077">
    <property type="entry name" value="COMT_C"/>
</dbReference>